<dbReference type="PANTHER" id="PTHR40422">
    <property type="entry name" value="TRANSLATION MACHINERY-ASSOCIATED PROTEIN 17"/>
    <property type="match status" value="1"/>
</dbReference>
<protein>
    <submittedName>
        <fullName evidence="2">Uncharacterized protein</fullName>
    </submittedName>
</protein>
<feature type="region of interest" description="Disordered" evidence="1">
    <location>
        <begin position="50"/>
        <end position="78"/>
    </location>
</feature>
<evidence type="ECO:0000313" key="3">
    <source>
        <dbReference type="Proteomes" id="UP000094455"/>
    </source>
</evidence>
<evidence type="ECO:0000256" key="1">
    <source>
        <dbReference type="SAM" id="MobiDB-lite"/>
    </source>
</evidence>
<sequence>MSEYKRPISLMDFEIAVHDLSDQELASILEKLHVSISRLIQSNELMQSLMDKEKKKSEETHIADGEVADEDDEFDTPTKDDIKIYRDSISENEVVIENQRARCRIIENELELRNLPSSRPQDAQHYRSLQNSNDVPISTDNEQIAL</sequence>
<gene>
    <name evidence="2" type="ORF">PICMEDRAFT_11091</name>
</gene>
<name>A0A1E3NRI7_9ASCO</name>
<dbReference type="RefSeq" id="XP_019019286.1">
    <property type="nucleotide sequence ID" value="XM_019159748.1"/>
</dbReference>
<feature type="region of interest" description="Disordered" evidence="1">
    <location>
        <begin position="116"/>
        <end position="146"/>
    </location>
</feature>
<dbReference type="GO" id="GO:0070682">
    <property type="term" value="P:proteasome regulatory particle assembly"/>
    <property type="evidence" value="ECO:0007669"/>
    <property type="project" value="InterPro"/>
</dbReference>
<dbReference type="InterPro" id="IPR038966">
    <property type="entry name" value="TMA17"/>
</dbReference>
<dbReference type="PANTHER" id="PTHR40422:SF1">
    <property type="entry name" value="TRANSLATION MACHINERY-ASSOCIATED PROTEIN 17"/>
    <property type="match status" value="1"/>
</dbReference>
<feature type="compositionally biased region" description="Basic and acidic residues" evidence="1">
    <location>
        <begin position="50"/>
        <end position="64"/>
    </location>
</feature>
<dbReference type="GeneID" id="30176435"/>
<accession>A0A1E3NRI7</accession>
<dbReference type="Proteomes" id="UP000094455">
    <property type="component" value="Unassembled WGS sequence"/>
</dbReference>
<keyword evidence="3" id="KW-1185">Reference proteome</keyword>
<evidence type="ECO:0000313" key="2">
    <source>
        <dbReference type="EMBL" id="ODQ48173.1"/>
    </source>
</evidence>
<dbReference type="STRING" id="763406.A0A1E3NRI7"/>
<dbReference type="OrthoDB" id="548474at2759"/>
<feature type="compositionally biased region" description="Acidic residues" evidence="1">
    <location>
        <begin position="66"/>
        <end position="75"/>
    </location>
</feature>
<proteinExistence type="predicted"/>
<dbReference type="EMBL" id="KV454002">
    <property type="protein sequence ID" value="ODQ48173.1"/>
    <property type="molecule type" value="Genomic_DNA"/>
</dbReference>
<dbReference type="GO" id="GO:0030674">
    <property type="term" value="F:protein-macromolecule adaptor activity"/>
    <property type="evidence" value="ECO:0007669"/>
    <property type="project" value="TreeGrafter"/>
</dbReference>
<dbReference type="AlphaFoldDB" id="A0A1E3NRI7"/>
<organism evidence="2 3">
    <name type="scientific">Pichia membranifaciens NRRL Y-2026</name>
    <dbReference type="NCBI Taxonomy" id="763406"/>
    <lineage>
        <taxon>Eukaryota</taxon>
        <taxon>Fungi</taxon>
        <taxon>Dikarya</taxon>
        <taxon>Ascomycota</taxon>
        <taxon>Saccharomycotina</taxon>
        <taxon>Pichiomycetes</taxon>
        <taxon>Pichiales</taxon>
        <taxon>Pichiaceae</taxon>
        <taxon>Pichia</taxon>
    </lineage>
</organism>
<reference evidence="2 3" key="1">
    <citation type="journal article" date="2016" name="Proc. Natl. Acad. Sci. U.S.A.">
        <title>Comparative genomics of biotechnologically important yeasts.</title>
        <authorList>
            <person name="Riley R."/>
            <person name="Haridas S."/>
            <person name="Wolfe K.H."/>
            <person name="Lopes M.R."/>
            <person name="Hittinger C.T."/>
            <person name="Goeker M."/>
            <person name="Salamov A.A."/>
            <person name="Wisecaver J.H."/>
            <person name="Long T.M."/>
            <person name="Calvey C.H."/>
            <person name="Aerts A.L."/>
            <person name="Barry K.W."/>
            <person name="Choi C."/>
            <person name="Clum A."/>
            <person name="Coughlan A.Y."/>
            <person name="Deshpande S."/>
            <person name="Douglass A.P."/>
            <person name="Hanson S.J."/>
            <person name="Klenk H.-P."/>
            <person name="LaButti K.M."/>
            <person name="Lapidus A."/>
            <person name="Lindquist E.A."/>
            <person name="Lipzen A.M."/>
            <person name="Meier-Kolthoff J.P."/>
            <person name="Ohm R.A."/>
            <person name="Otillar R.P."/>
            <person name="Pangilinan J.L."/>
            <person name="Peng Y."/>
            <person name="Rokas A."/>
            <person name="Rosa C.A."/>
            <person name="Scheuner C."/>
            <person name="Sibirny A.A."/>
            <person name="Slot J.C."/>
            <person name="Stielow J.B."/>
            <person name="Sun H."/>
            <person name="Kurtzman C.P."/>
            <person name="Blackwell M."/>
            <person name="Grigoriev I.V."/>
            <person name="Jeffries T.W."/>
        </authorList>
    </citation>
    <scope>NUCLEOTIDE SEQUENCE [LARGE SCALE GENOMIC DNA]</scope>
    <source>
        <strain evidence="2 3">NRRL Y-2026</strain>
    </source>
</reference>